<dbReference type="Pfam" id="PF16220">
    <property type="entry name" value="DUF4880"/>
    <property type="match status" value="1"/>
</dbReference>
<feature type="domain" description="FecR N-terminal" evidence="3">
    <location>
        <begin position="24"/>
        <end position="63"/>
    </location>
</feature>
<evidence type="ECO:0000259" key="4">
    <source>
        <dbReference type="Pfam" id="PF16344"/>
    </source>
</evidence>
<dbReference type="InterPro" id="IPR032623">
    <property type="entry name" value="FecR_N"/>
</dbReference>
<feature type="region of interest" description="Disordered" evidence="1">
    <location>
        <begin position="1"/>
        <end position="20"/>
    </location>
</feature>
<organism evidence="5 6">
    <name type="scientific">Pseudidiomarina aquimaris</name>
    <dbReference type="NCBI Taxonomy" id="641841"/>
    <lineage>
        <taxon>Bacteria</taxon>
        <taxon>Pseudomonadati</taxon>
        <taxon>Pseudomonadota</taxon>
        <taxon>Gammaproteobacteria</taxon>
        <taxon>Alteromonadales</taxon>
        <taxon>Idiomarinaceae</taxon>
        <taxon>Pseudidiomarina</taxon>
    </lineage>
</organism>
<reference evidence="6" key="1">
    <citation type="journal article" date="2018" name="Front. Microbiol.">
        <title>Genome-Based Analysis Reveals the Taxonomy and Diversity of the Family Idiomarinaceae.</title>
        <authorList>
            <person name="Liu Y."/>
            <person name="Lai Q."/>
            <person name="Shao Z."/>
        </authorList>
    </citation>
    <scope>NUCLEOTIDE SEQUENCE [LARGE SCALE GENOMIC DNA]</scope>
    <source>
        <strain evidence="6">SW15</strain>
    </source>
</reference>
<dbReference type="Pfam" id="PF04773">
    <property type="entry name" value="FecR"/>
    <property type="match status" value="1"/>
</dbReference>
<evidence type="ECO:0000256" key="1">
    <source>
        <dbReference type="SAM" id="MobiDB-lite"/>
    </source>
</evidence>
<dbReference type="Pfam" id="PF16344">
    <property type="entry name" value="FecR_C"/>
    <property type="match status" value="1"/>
</dbReference>
<evidence type="ECO:0000259" key="2">
    <source>
        <dbReference type="Pfam" id="PF04773"/>
    </source>
</evidence>
<feature type="domain" description="FecR protein" evidence="2">
    <location>
        <begin position="219"/>
        <end position="311"/>
    </location>
</feature>
<evidence type="ECO:0000313" key="6">
    <source>
        <dbReference type="Proteomes" id="UP000286678"/>
    </source>
</evidence>
<feature type="region of interest" description="Disordered" evidence="1">
    <location>
        <begin position="315"/>
        <end position="358"/>
    </location>
</feature>
<dbReference type="PANTHER" id="PTHR30273">
    <property type="entry name" value="PERIPLASMIC SIGNAL SENSOR AND SIGMA FACTOR ACTIVATOR FECR-RELATED"/>
    <property type="match status" value="1"/>
</dbReference>
<feature type="region of interest" description="Disordered" evidence="1">
    <location>
        <begin position="167"/>
        <end position="196"/>
    </location>
</feature>
<dbReference type="InterPro" id="IPR032508">
    <property type="entry name" value="FecR_C"/>
</dbReference>
<feature type="domain" description="Protein FecR C-terminal" evidence="4">
    <location>
        <begin position="399"/>
        <end position="465"/>
    </location>
</feature>
<feature type="compositionally biased region" description="Low complexity" evidence="1">
    <location>
        <begin position="112"/>
        <end position="136"/>
    </location>
</feature>
<name>A0A432XD41_9GAMM</name>
<dbReference type="EMBL" id="PIPT01000008">
    <property type="protein sequence ID" value="RUO46572.1"/>
    <property type="molecule type" value="Genomic_DNA"/>
</dbReference>
<evidence type="ECO:0008006" key="7">
    <source>
        <dbReference type="Google" id="ProtNLM"/>
    </source>
</evidence>
<dbReference type="Proteomes" id="UP000286678">
    <property type="component" value="Unassembled WGS sequence"/>
</dbReference>
<evidence type="ECO:0000313" key="5">
    <source>
        <dbReference type="EMBL" id="RUO46572.1"/>
    </source>
</evidence>
<dbReference type="OrthoDB" id="9771237at2"/>
<dbReference type="Gene3D" id="2.60.120.1440">
    <property type="match status" value="1"/>
</dbReference>
<comment type="caution">
    <text evidence="5">The sequence shown here is derived from an EMBL/GenBank/DDBJ whole genome shotgun (WGS) entry which is preliminary data.</text>
</comment>
<dbReference type="InterPro" id="IPR006860">
    <property type="entry name" value="FecR"/>
</dbReference>
<keyword evidence="6" id="KW-1185">Reference proteome</keyword>
<feature type="compositionally biased region" description="Polar residues" evidence="1">
    <location>
        <begin position="321"/>
        <end position="341"/>
    </location>
</feature>
<dbReference type="AlphaFoldDB" id="A0A432XD41"/>
<dbReference type="PANTHER" id="PTHR30273:SF2">
    <property type="entry name" value="PROTEIN FECR"/>
    <property type="match status" value="1"/>
</dbReference>
<sequence>MPSLRKSMMSKANANANAPHAATASYWVTRLYSGEMTAQEERELQRWRLADAAHEQAFEEALAVWDLSAELYRSGSESHNSESHNSECHDSENHDSGINGEISGDIANEANATPAHPAQQQQRQQHATKATKAPKATTAPQLWKKLALAASIAFVSVLLAVNFVPTPTSKQPVTQTVQVPTSNGNKTNAETGAPANTDNDTFRITHQAAQMPLAQSRVFSTKVGEVSHIRLDDGSEVSLNTDSTIRVTMLKEERQIELLSGEAFFDVAKDANRPFTVATQEQQITVLGTAFNVRQRDDENVLKVAVIEGRVAVQRRAPSARQGTDTGTSSGRDPAQNSTPTPDADAQAQQNSQQSQPNSYTEYLLAGDIGAFSDDNKIIQAQQFEQAQTSQAWRRGVVRFDDDPLQDVIKELNRYRTHKIALRGQHTKDLKISGVFHLKNGDAILDAIAATLPVQVIKDQEHIYIAAK</sequence>
<accession>A0A432XD41</accession>
<dbReference type="Gene3D" id="3.55.50.30">
    <property type="match status" value="1"/>
</dbReference>
<dbReference type="GO" id="GO:0016989">
    <property type="term" value="F:sigma factor antagonist activity"/>
    <property type="evidence" value="ECO:0007669"/>
    <property type="project" value="TreeGrafter"/>
</dbReference>
<evidence type="ECO:0000259" key="3">
    <source>
        <dbReference type="Pfam" id="PF16220"/>
    </source>
</evidence>
<proteinExistence type="predicted"/>
<protein>
    <recommendedName>
        <fullName evidence="7">FecR protein domain-containing protein</fullName>
    </recommendedName>
</protein>
<gene>
    <name evidence="5" type="ORF">CWE21_10465</name>
</gene>
<dbReference type="InterPro" id="IPR012373">
    <property type="entry name" value="Ferrdict_sens_TM"/>
</dbReference>
<feature type="compositionally biased region" description="Basic and acidic residues" evidence="1">
    <location>
        <begin position="79"/>
        <end position="95"/>
    </location>
</feature>
<feature type="region of interest" description="Disordered" evidence="1">
    <location>
        <begin position="76"/>
        <end position="136"/>
    </location>
</feature>
<feature type="compositionally biased region" description="Low complexity" evidence="1">
    <location>
        <begin position="342"/>
        <end position="358"/>
    </location>
</feature>